<keyword evidence="1" id="KW-1133">Transmembrane helix</keyword>
<feature type="transmembrane region" description="Helical" evidence="1">
    <location>
        <begin position="106"/>
        <end position="124"/>
    </location>
</feature>
<feature type="transmembrane region" description="Helical" evidence="1">
    <location>
        <begin position="23"/>
        <end position="47"/>
    </location>
</feature>
<keyword evidence="1" id="KW-0812">Transmembrane</keyword>
<evidence type="ECO:0000313" key="3">
    <source>
        <dbReference type="Proteomes" id="UP001501166"/>
    </source>
</evidence>
<sequence length="234" mass="27803">MAMPADNNNDLGNNCLYKISQNISWFLITTLWFNLHFIPLFFLFFFLEATLANIVWYLIGIIPLGPAISALIGSTLRVIEEDDFSDPGKDFRYFHRLNFLDSFKVWLPYLFLIYIFSVNINYYFNVASSEYILIGYFFALLILFSTLLLIPVFIIQTKFSFRYRDLLRLGLYYFFIKLKLTFGNFFIIFIVIFLLMAISEWLLFLMPAVLSYIWLLYNYTIVKDVKANFVKEEE</sequence>
<feature type="transmembrane region" description="Helical" evidence="1">
    <location>
        <begin position="174"/>
        <end position="195"/>
    </location>
</feature>
<feature type="transmembrane region" description="Helical" evidence="1">
    <location>
        <begin position="202"/>
        <end position="222"/>
    </location>
</feature>
<keyword evidence="3" id="KW-1185">Reference proteome</keyword>
<keyword evidence="1" id="KW-0472">Membrane</keyword>
<name>A0ABN0X9L5_9LACT</name>
<gene>
    <name evidence="2" type="ORF">GCM10008932_09310</name>
</gene>
<reference evidence="2 3" key="1">
    <citation type="journal article" date="2019" name="Int. J. Syst. Evol. Microbiol.">
        <title>The Global Catalogue of Microorganisms (GCM) 10K type strain sequencing project: providing services to taxonomists for standard genome sequencing and annotation.</title>
        <authorList>
            <consortium name="The Broad Institute Genomics Platform"/>
            <consortium name="The Broad Institute Genome Sequencing Center for Infectious Disease"/>
            <person name="Wu L."/>
            <person name="Ma J."/>
        </authorList>
    </citation>
    <scope>NUCLEOTIDE SEQUENCE [LARGE SCALE GENOMIC DNA]</scope>
    <source>
        <strain evidence="2 3">JCM 12662</strain>
    </source>
</reference>
<dbReference type="Proteomes" id="UP001501166">
    <property type="component" value="Unassembled WGS sequence"/>
</dbReference>
<dbReference type="EMBL" id="BAAACW010000056">
    <property type="protein sequence ID" value="GAA0358743.1"/>
    <property type="molecule type" value="Genomic_DNA"/>
</dbReference>
<evidence type="ECO:0008006" key="4">
    <source>
        <dbReference type="Google" id="ProtNLM"/>
    </source>
</evidence>
<feature type="transmembrane region" description="Helical" evidence="1">
    <location>
        <begin position="54"/>
        <end position="79"/>
    </location>
</feature>
<evidence type="ECO:0000313" key="2">
    <source>
        <dbReference type="EMBL" id="GAA0358743.1"/>
    </source>
</evidence>
<accession>A0ABN0X9L5</accession>
<feature type="transmembrane region" description="Helical" evidence="1">
    <location>
        <begin position="131"/>
        <end position="154"/>
    </location>
</feature>
<proteinExistence type="predicted"/>
<organism evidence="2 3">
    <name type="scientific">Alkalibacterium iburiense</name>
    <dbReference type="NCBI Taxonomy" id="290589"/>
    <lineage>
        <taxon>Bacteria</taxon>
        <taxon>Bacillati</taxon>
        <taxon>Bacillota</taxon>
        <taxon>Bacilli</taxon>
        <taxon>Lactobacillales</taxon>
        <taxon>Carnobacteriaceae</taxon>
        <taxon>Alkalibacterium</taxon>
    </lineage>
</organism>
<evidence type="ECO:0000256" key="1">
    <source>
        <dbReference type="SAM" id="Phobius"/>
    </source>
</evidence>
<comment type="caution">
    <text evidence="2">The sequence shown here is derived from an EMBL/GenBank/DDBJ whole genome shotgun (WGS) entry which is preliminary data.</text>
</comment>
<protein>
    <recommendedName>
        <fullName evidence="4">DUF624 domain-containing protein</fullName>
    </recommendedName>
</protein>
<dbReference type="RefSeq" id="WP_343754446.1">
    <property type="nucleotide sequence ID" value="NZ_BAAACW010000056.1"/>
</dbReference>